<accession>A0ABN7SP23</accession>
<organism evidence="1 2">
    <name type="scientific">Oikopleura dioica</name>
    <name type="common">Tunicate</name>
    <dbReference type="NCBI Taxonomy" id="34765"/>
    <lineage>
        <taxon>Eukaryota</taxon>
        <taxon>Metazoa</taxon>
        <taxon>Chordata</taxon>
        <taxon>Tunicata</taxon>
        <taxon>Appendicularia</taxon>
        <taxon>Copelata</taxon>
        <taxon>Oikopleuridae</taxon>
        <taxon>Oikopleura</taxon>
    </lineage>
</organism>
<keyword evidence="2" id="KW-1185">Reference proteome</keyword>
<proteinExistence type="predicted"/>
<evidence type="ECO:0000313" key="1">
    <source>
        <dbReference type="EMBL" id="CAG5104443.1"/>
    </source>
</evidence>
<sequence>MPSGWDIICDLGSRNLDDGRPDLDNPQPPRSFCEYSSVILHQGFIFTRPLTATGVLLHINEENKEEVFFHQMTIDRVEDGLYILQNTQFSTESPKAHETPTVKIPLFDPYYVNAEDFWHHYQMNGRAILIEDDYTIEIVNERHPDMKTGRWYLCPEAYSLELIEELTEESRIYL</sequence>
<name>A0ABN7SP23_OIKDI</name>
<dbReference type="EMBL" id="OU015566">
    <property type="protein sequence ID" value="CAG5104443.1"/>
    <property type="molecule type" value="Genomic_DNA"/>
</dbReference>
<reference evidence="1 2" key="1">
    <citation type="submission" date="2021-04" db="EMBL/GenBank/DDBJ databases">
        <authorList>
            <person name="Bliznina A."/>
        </authorList>
    </citation>
    <scope>NUCLEOTIDE SEQUENCE [LARGE SCALE GENOMIC DNA]</scope>
</reference>
<evidence type="ECO:0000313" key="2">
    <source>
        <dbReference type="Proteomes" id="UP001158576"/>
    </source>
</evidence>
<dbReference type="Proteomes" id="UP001158576">
    <property type="component" value="Chromosome 1"/>
</dbReference>
<protein>
    <submittedName>
        <fullName evidence="1">Oidioi.mRNA.OKI2018_I69.chr1.g1256.t1.cds</fullName>
    </submittedName>
</protein>
<gene>
    <name evidence="1" type="ORF">OKIOD_LOCUS10021</name>
</gene>